<accession>A0A427B6C1</accession>
<name>A0A427B6C1_ENSVE</name>
<dbReference type="Proteomes" id="UP000287651">
    <property type="component" value="Unassembled WGS sequence"/>
</dbReference>
<comment type="caution">
    <text evidence="1">The sequence shown here is derived from an EMBL/GenBank/DDBJ whole genome shotgun (WGS) entry which is preliminary data.</text>
</comment>
<gene>
    <name evidence="1" type="ORF">B296_00004955</name>
</gene>
<evidence type="ECO:0000313" key="2">
    <source>
        <dbReference type="Proteomes" id="UP000287651"/>
    </source>
</evidence>
<evidence type="ECO:0000313" key="1">
    <source>
        <dbReference type="EMBL" id="RRT84030.1"/>
    </source>
</evidence>
<protein>
    <submittedName>
        <fullName evidence="1">Uncharacterized protein</fullName>
    </submittedName>
</protein>
<reference evidence="1 2" key="1">
    <citation type="journal article" date="2014" name="Agronomy (Basel)">
        <title>A Draft Genome Sequence for Ensete ventricosum, the Drought-Tolerant Tree Against Hunger.</title>
        <authorList>
            <person name="Harrison J."/>
            <person name="Moore K.A."/>
            <person name="Paszkiewicz K."/>
            <person name="Jones T."/>
            <person name="Grant M."/>
            <person name="Ambacheew D."/>
            <person name="Muzemil S."/>
            <person name="Studholme D.J."/>
        </authorList>
    </citation>
    <scope>NUCLEOTIDE SEQUENCE [LARGE SCALE GENOMIC DNA]</scope>
</reference>
<organism evidence="1 2">
    <name type="scientific">Ensete ventricosum</name>
    <name type="common">Abyssinian banana</name>
    <name type="synonym">Musa ensete</name>
    <dbReference type="NCBI Taxonomy" id="4639"/>
    <lineage>
        <taxon>Eukaryota</taxon>
        <taxon>Viridiplantae</taxon>
        <taxon>Streptophyta</taxon>
        <taxon>Embryophyta</taxon>
        <taxon>Tracheophyta</taxon>
        <taxon>Spermatophyta</taxon>
        <taxon>Magnoliopsida</taxon>
        <taxon>Liliopsida</taxon>
        <taxon>Zingiberales</taxon>
        <taxon>Musaceae</taxon>
        <taxon>Ensete</taxon>
    </lineage>
</organism>
<dbReference type="EMBL" id="AMZH03000388">
    <property type="protein sequence ID" value="RRT84030.1"/>
    <property type="molecule type" value="Genomic_DNA"/>
</dbReference>
<sequence length="122" mass="13822">MHPTDHRRIKWLRRDHSEITQMCKKSGERDLNRVVGADVVLIHGLEPPDVVVGVGYDVDVELVSDDPLRGVVGDILGLRQRPQRDQEQGGNPRAVVRMIDRHGFRRGATESSYLRERAYGGE</sequence>
<proteinExistence type="predicted"/>
<dbReference type="AlphaFoldDB" id="A0A427B6C1"/>